<organism evidence="1 2">
    <name type="scientific">Lentinus brumalis</name>
    <dbReference type="NCBI Taxonomy" id="2498619"/>
    <lineage>
        <taxon>Eukaryota</taxon>
        <taxon>Fungi</taxon>
        <taxon>Dikarya</taxon>
        <taxon>Basidiomycota</taxon>
        <taxon>Agaricomycotina</taxon>
        <taxon>Agaricomycetes</taxon>
        <taxon>Polyporales</taxon>
        <taxon>Polyporaceae</taxon>
        <taxon>Lentinus</taxon>
    </lineage>
</organism>
<evidence type="ECO:0000313" key="2">
    <source>
        <dbReference type="Proteomes" id="UP000256964"/>
    </source>
</evidence>
<reference evidence="1 2" key="1">
    <citation type="journal article" date="2018" name="Biotechnol. Biofuels">
        <title>Integrative visual omics of the white-rot fungus Polyporus brumalis exposes the biotechnological potential of its oxidative enzymes for delignifying raw plant biomass.</title>
        <authorList>
            <person name="Miyauchi S."/>
            <person name="Rancon A."/>
            <person name="Drula E."/>
            <person name="Hage H."/>
            <person name="Chaduli D."/>
            <person name="Favel A."/>
            <person name="Grisel S."/>
            <person name="Henrissat B."/>
            <person name="Herpoel-Gimbert I."/>
            <person name="Ruiz-Duenas F.J."/>
            <person name="Chevret D."/>
            <person name="Hainaut M."/>
            <person name="Lin J."/>
            <person name="Wang M."/>
            <person name="Pangilinan J."/>
            <person name="Lipzen A."/>
            <person name="Lesage-Meessen L."/>
            <person name="Navarro D."/>
            <person name="Riley R."/>
            <person name="Grigoriev I.V."/>
            <person name="Zhou S."/>
            <person name="Raouche S."/>
            <person name="Rosso M.N."/>
        </authorList>
    </citation>
    <scope>NUCLEOTIDE SEQUENCE [LARGE SCALE GENOMIC DNA]</scope>
    <source>
        <strain evidence="1 2">BRFM 1820</strain>
    </source>
</reference>
<keyword evidence="2" id="KW-1185">Reference proteome</keyword>
<evidence type="ECO:0000313" key="1">
    <source>
        <dbReference type="EMBL" id="RDX52605.1"/>
    </source>
</evidence>
<dbReference type="Proteomes" id="UP000256964">
    <property type="component" value="Unassembled WGS sequence"/>
</dbReference>
<protein>
    <submittedName>
        <fullName evidence="1">Uncharacterized protein</fullName>
    </submittedName>
</protein>
<sequence>MSEAYMPAKPVVALNTIHSIAVDGLACCNDGTPTKIEIKRTAPDGSKTIHYDWNSPNDETVLLPAIPTPPQPELPPEGDVTLELRLGDVLGQNDRNIVYAVKVTNADKIPCYVPPAWSSRSRGCSKGSIIPRCYGYFSATVDQTQMTILPWDGPDCSYPRTFDPHVPPHPSAPLSVMLLERLGDPIPTGSYLLRDHRDELARLGVTSIDWRLGNLLSAPPSPPGLPGIPSPNHDHLYSIRLFDFEFAVRANIAPRLLNSKGKVRVDNLVYDITYLPSSHRHHLASVWWREGCSP</sequence>
<gene>
    <name evidence="1" type="ORF">OH76DRAFT_1480706</name>
</gene>
<dbReference type="AlphaFoldDB" id="A0A371DJ93"/>
<proteinExistence type="predicted"/>
<dbReference type="OrthoDB" id="2751208at2759"/>
<dbReference type="EMBL" id="KZ857390">
    <property type="protein sequence ID" value="RDX52605.1"/>
    <property type="molecule type" value="Genomic_DNA"/>
</dbReference>
<accession>A0A371DJ93</accession>
<name>A0A371DJ93_9APHY</name>